<feature type="binding site" evidence="1">
    <location>
        <position position="40"/>
    </location>
    <ligand>
        <name>ATP</name>
        <dbReference type="ChEBI" id="CHEBI:30616"/>
    </ligand>
</feature>
<feature type="region of interest" description="Disordered" evidence="2">
    <location>
        <begin position="279"/>
        <end position="333"/>
    </location>
</feature>
<comment type="caution">
    <text evidence="4">The sequence shown here is derived from an EMBL/GenBank/DDBJ whole genome shotgun (WGS) entry which is preliminary data.</text>
</comment>
<dbReference type="SUPFAM" id="SSF56112">
    <property type="entry name" value="Protein kinase-like (PK-like)"/>
    <property type="match status" value="1"/>
</dbReference>
<name>A0ABU4DTS1_9DEIO</name>
<keyword evidence="4" id="KW-0418">Kinase</keyword>
<evidence type="ECO:0000313" key="5">
    <source>
        <dbReference type="Proteomes" id="UP001276150"/>
    </source>
</evidence>
<dbReference type="InterPro" id="IPR000719">
    <property type="entry name" value="Prot_kinase_dom"/>
</dbReference>
<evidence type="ECO:0000256" key="1">
    <source>
        <dbReference type="PROSITE-ProRule" id="PRU10141"/>
    </source>
</evidence>
<dbReference type="SMART" id="SM00220">
    <property type="entry name" value="S_TKc"/>
    <property type="match status" value="1"/>
</dbReference>
<keyword evidence="1" id="KW-0547">Nucleotide-binding</keyword>
<dbReference type="Gene3D" id="3.30.200.20">
    <property type="entry name" value="Phosphorylase Kinase, domain 1"/>
    <property type="match status" value="1"/>
</dbReference>
<feature type="domain" description="Protein kinase" evidence="3">
    <location>
        <begin position="12"/>
        <end position="264"/>
    </location>
</feature>
<evidence type="ECO:0000256" key="2">
    <source>
        <dbReference type="SAM" id="MobiDB-lite"/>
    </source>
</evidence>
<accession>A0ABU4DTS1</accession>
<dbReference type="Proteomes" id="UP001276150">
    <property type="component" value="Unassembled WGS sequence"/>
</dbReference>
<dbReference type="InterPro" id="IPR011009">
    <property type="entry name" value="Kinase-like_dom_sf"/>
</dbReference>
<dbReference type="Gene3D" id="1.10.510.10">
    <property type="entry name" value="Transferase(Phosphotransferase) domain 1"/>
    <property type="match status" value="1"/>
</dbReference>
<dbReference type="InterPro" id="IPR017441">
    <property type="entry name" value="Protein_kinase_ATP_BS"/>
</dbReference>
<sequence length="333" mass="36638">MTEPKTQAIAGYTLHRTLGRGNTSLVRLAMDPDGRQVALKLPHEETLRVQDAAERFGNEVRLTMQFRHPHVIRGYAGTAFGPGAFLAIQYYPDGPLNEQLARLPGRTLPLSAALRVLADLASALAYLHHLGAVHQDLKTHNVYVDEHGRASLGDLGNTYFVAQGGRVSGSPYYMAPEIYHGESSSSASDVYSLGILMYELLSGDRPYQGNSYDELMVAHMTRFPAPLIHLNPTVSRQVSRLAEQALSKRPGERPRADAIRRALLSDLGETPQDEVYEKSGVDTAPGVEKVTLVGRHGPAQTRTPRPPTESDSKAESKPTPERSGNWNPFKRRK</sequence>
<dbReference type="PROSITE" id="PS50011">
    <property type="entry name" value="PROTEIN_KINASE_DOM"/>
    <property type="match status" value="1"/>
</dbReference>
<dbReference type="InterPro" id="IPR053235">
    <property type="entry name" value="Ser_Thr_kinase"/>
</dbReference>
<gene>
    <name evidence="4" type="ORF">ORD21_14575</name>
</gene>
<reference evidence="4 5" key="1">
    <citation type="submission" date="2022-11" db="EMBL/GenBank/DDBJ databases">
        <title>Deinococcus ZS9-10, Low Temperature and Draught-tolerating, UV-resistant Bacteria from Continental Antarctica.</title>
        <authorList>
            <person name="Cheng L."/>
        </authorList>
    </citation>
    <scope>NUCLEOTIDE SEQUENCE [LARGE SCALE GENOMIC DNA]</scope>
    <source>
        <strain evidence="4 5">ZS9-10</strain>
    </source>
</reference>
<protein>
    <submittedName>
        <fullName evidence="4">Serine/threonine-protein kinase</fullName>
    </submittedName>
</protein>
<dbReference type="CDD" id="cd14014">
    <property type="entry name" value="STKc_PknB_like"/>
    <property type="match status" value="1"/>
</dbReference>
<dbReference type="GO" id="GO:0016301">
    <property type="term" value="F:kinase activity"/>
    <property type="evidence" value="ECO:0007669"/>
    <property type="project" value="UniProtKB-KW"/>
</dbReference>
<dbReference type="EMBL" id="JAPMIV010000037">
    <property type="protein sequence ID" value="MDV6375820.1"/>
    <property type="molecule type" value="Genomic_DNA"/>
</dbReference>
<evidence type="ECO:0000259" key="3">
    <source>
        <dbReference type="PROSITE" id="PS50011"/>
    </source>
</evidence>
<dbReference type="PROSITE" id="PS00107">
    <property type="entry name" value="PROTEIN_KINASE_ATP"/>
    <property type="match status" value="1"/>
</dbReference>
<keyword evidence="4" id="KW-0808">Transferase</keyword>
<dbReference type="PANTHER" id="PTHR24361">
    <property type="entry name" value="MITOGEN-ACTIVATED KINASE KINASE KINASE"/>
    <property type="match status" value="1"/>
</dbReference>
<dbReference type="RefSeq" id="WP_317641170.1">
    <property type="nucleotide sequence ID" value="NZ_JAPMIV010000037.1"/>
</dbReference>
<keyword evidence="1" id="KW-0067">ATP-binding</keyword>
<keyword evidence="5" id="KW-1185">Reference proteome</keyword>
<feature type="compositionally biased region" description="Basic and acidic residues" evidence="2">
    <location>
        <begin position="308"/>
        <end position="320"/>
    </location>
</feature>
<organism evidence="4 5">
    <name type="scientific">Deinococcus arenicola</name>
    <dbReference type="NCBI Taxonomy" id="2994950"/>
    <lineage>
        <taxon>Bacteria</taxon>
        <taxon>Thermotogati</taxon>
        <taxon>Deinococcota</taxon>
        <taxon>Deinococci</taxon>
        <taxon>Deinococcales</taxon>
        <taxon>Deinococcaceae</taxon>
        <taxon>Deinococcus</taxon>
    </lineage>
</organism>
<dbReference type="Pfam" id="PF00069">
    <property type="entry name" value="Pkinase"/>
    <property type="match status" value="1"/>
</dbReference>
<evidence type="ECO:0000313" key="4">
    <source>
        <dbReference type="EMBL" id="MDV6375820.1"/>
    </source>
</evidence>
<proteinExistence type="predicted"/>